<evidence type="ECO:0000259" key="12">
    <source>
        <dbReference type="Pfam" id="PF00006"/>
    </source>
</evidence>
<evidence type="ECO:0000313" key="15">
    <source>
        <dbReference type="EMBL" id="OHA49224.1"/>
    </source>
</evidence>
<comment type="catalytic activity">
    <reaction evidence="11">
        <text>ATP + H2O + 4 H(+)(in) = ADP + phosphate + 5 H(+)(out)</text>
        <dbReference type="Rhea" id="RHEA:57720"/>
        <dbReference type="ChEBI" id="CHEBI:15377"/>
        <dbReference type="ChEBI" id="CHEBI:15378"/>
        <dbReference type="ChEBI" id="CHEBI:30616"/>
        <dbReference type="ChEBI" id="CHEBI:43474"/>
        <dbReference type="ChEBI" id="CHEBI:456216"/>
        <dbReference type="EC" id="7.1.2.2"/>
    </reaction>
</comment>
<evidence type="ECO:0000256" key="7">
    <source>
        <dbReference type="ARBA" id="ARBA00023065"/>
    </source>
</evidence>
<dbReference type="PANTHER" id="PTHR48082">
    <property type="entry name" value="ATP SYNTHASE SUBUNIT ALPHA, MITOCHONDRIAL"/>
    <property type="match status" value="1"/>
</dbReference>
<evidence type="ECO:0000256" key="5">
    <source>
        <dbReference type="ARBA" id="ARBA00022840"/>
    </source>
</evidence>
<dbReference type="InterPro" id="IPR033732">
    <property type="entry name" value="ATP_synth_F1_a_nt-bd_dom"/>
</dbReference>
<keyword evidence="7 11" id="KW-0406">Ion transport</keyword>
<dbReference type="FunFam" id="3.40.50.300:FF:000002">
    <property type="entry name" value="ATP synthase subunit alpha"/>
    <property type="match status" value="1"/>
</dbReference>
<evidence type="ECO:0000259" key="14">
    <source>
        <dbReference type="Pfam" id="PF02874"/>
    </source>
</evidence>
<evidence type="ECO:0000256" key="1">
    <source>
        <dbReference type="ARBA" id="ARBA00004370"/>
    </source>
</evidence>
<feature type="domain" description="ATPase F1/V1/A1 complex alpha/beta subunit N-terminal" evidence="14">
    <location>
        <begin position="23"/>
        <end position="94"/>
    </location>
</feature>
<dbReference type="GO" id="GO:0043531">
    <property type="term" value="F:ADP binding"/>
    <property type="evidence" value="ECO:0007669"/>
    <property type="project" value="TreeGrafter"/>
</dbReference>
<accession>A0A1G2PLL3</accession>
<keyword evidence="10 11" id="KW-0066">ATP synthesis</keyword>
<dbReference type="Gene3D" id="1.20.150.20">
    <property type="entry name" value="ATP synthase alpha/beta chain, C-terminal domain"/>
    <property type="match status" value="1"/>
</dbReference>
<reference evidence="15 16" key="1">
    <citation type="journal article" date="2016" name="Nat. Commun.">
        <title>Thousands of microbial genomes shed light on interconnected biogeochemical processes in an aquifer system.</title>
        <authorList>
            <person name="Anantharaman K."/>
            <person name="Brown C.T."/>
            <person name="Hug L.A."/>
            <person name="Sharon I."/>
            <person name="Castelle C.J."/>
            <person name="Probst A.J."/>
            <person name="Thomas B.C."/>
            <person name="Singh A."/>
            <person name="Wilkins M.J."/>
            <person name="Karaoz U."/>
            <person name="Brodie E.L."/>
            <person name="Williams K.H."/>
            <person name="Hubbard S.S."/>
            <person name="Banfield J.F."/>
        </authorList>
    </citation>
    <scope>NUCLEOTIDE SEQUENCE [LARGE SCALE GENOMIC DNA]</scope>
    <source>
        <strain evidence="16">RIFCSPHIGHO2_01_FULL_58_15</strain>
    </source>
</reference>
<dbReference type="Gene3D" id="3.40.50.300">
    <property type="entry name" value="P-loop containing nucleotide triphosphate hydrolases"/>
    <property type="match status" value="1"/>
</dbReference>
<dbReference type="HAMAP" id="MF_01346">
    <property type="entry name" value="ATP_synth_alpha_bact"/>
    <property type="match status" value="1"/>
</dbReference>
<keyword evidence="11" id="KW-1003">Cell membrane</keyword>
<evidence type="ECO:0000256" key="10">
    <source>
        <dbReference type="ARBA" id="ARBA00023310"/>
    </source>
</evidence>
<dbReference type="SUPFAM" id="SSF47917">
    <property type="entry name" value="C-terminal domain of alpha and beta subunits of F1 ATP synthase"/>
    <property type="match status" value="1"/>
</dbReference>
<evidence type="ECO:0000256" key="4">
    <source>
        <dbReference type="ARBA" id="ARBA00022741"/>
    </source>
</evidence>
<dbReference type="CDD" id="cd18113">
    <property type="entry name" value="ATP-synt_F1_alpha_C"/>
    <property type="match status" value="1"/>
</dbReference>
<dbReference type="Pfam" id="PF00306">
    <property type="entry name" value="ATP-synt_ab_C"/>
    <property type="match status" value="1"/>
</dbReference>
<keyword evidence="5 11" id="KW-0067">ATP-binding</keyword>
<dbReference type="InterPro" id="IPR004100">
    <property type="entry name" value="ATPase_F1/V1/A1_a/bsu_N"/>
</dbReference>
<dbReference type="GO" id="GO:0045259">
    <property type="term" value="C:proton-transporting ATP synthase complex"/>
    <property type="evidence" value="ECO:0007669"/>
    <property type="project" value="UniProtKB-KW"/>
</dbReference>
<dbReference type="Pfam" id="PF02874">
    <property type="entry name" value="ATP-synt_ab_N"/>
    <property type="match status" value="1"/>
</dbReference>
<dbReference type="SUPFAM" id="SSF50615">
    <property type="entry name" value="N-terminal domain of alpha and beta subunits of F1 ATP synthase"/>
    <property type="match status" value="1"/>
</dbReference>
<dbReference type="InterPro" id="IPR036121">
    <property type="entry name" value="ATPase_F1/V1/A1_a/bsu_N_sf"/>
</dbReference>
<feature type="binding site" evidence="11">
    <location>
        <begin position="171"/>
        <end position="178"/>
    </location>
    <ligand>
        <name>ATP</name>
        <dbReference type="ChEBI" id="CHEBI:30616"/>
    </ligand>
</feature>
<evidence type="ECO:0000256" key="3">
    <source>
        <dbReference type="ARBA" id="ARBA00022448"/>
    </source>
</evidence>
<dbReference type="InterPro" id="IPR000194">
    <property type="entry name" value="ATPase_F1/V1/A1_a/bsu_nucl-bd"/>
</dbReference>
<evidence type="ECO:0000256" key="9">
    <source>
        <dbReference type="ARBA" id="ARBA00023196"/>
    </source>
</evidence>
<dbReference type="GO" id="GO:0005886">
    <property type="term" value="C:plasma membrane"/>
    <property type="evidence" value="ECO:0007669"/>
    <property type="project" value="UniProtKB-SubCell"/>
</dbReference>
<dbReference type="GO" id="GO:0046933">
    <property type="term" value="F:proton-transporting ATP synthase activity, rotational mechanism"/>
    <property type="evidence" value="ECO:0007669"/>
    <property type="project" value="UniProtKB-UniRule"/>
</dbReference>
<name>A0A1G2PLL3_TERXR</name>
<dbReference type="InterPro" id="IPR038376">
    <property type="entry name" value="ATP_synth_asu_C_sf"/>
</dbReference>
<evidence type="ECO:0000256" key="8">
    <source>
        <dbReference type="ARBA" id="ARBA00023136"/>
    </source>
</evidence>
<dbReference type="SUPFAM" id="SSF52540">
    <property type="entry name" value="P-loop containing nucleoside triphosphate hydrolases"/>
    <property type="match status" value="1"/>
</dbReference>
<dbReference type="AlphaFoldDB" id="A0A1G2PLL3"/>
<evidence type="ECO:0000256" key="2">
    <source>
        <dbReference type="ARBA" id="ARBA00008936"/>
    </source>
</evidence>
<dbReference type="PANTHER" id="PTHR48082:SF2">
    <property type="entry name" value="ATP SYNTHASE SUBUNIT ALPHA, MITOCHONDRIAL"/>
    <property type="match status" value="1"/>
</dbReference>
<evidence type="ECO:0000256" key="6">
    <source>
        <dbReference type="ARBA" id="ARBA00022967"/>
    </source>
</evidence>
<dbReference type="Proteomes" id="UP000178690">
    <property type="component" value="Unassembled WGS sequence"/>
</dbReference>
<protein>
    <recommendedName>
        <fullName evidence="11">ATP synthase subunit alpha</fullName>
        <ecNumber evidence="11">7.1.2.2</ecNumber>
    </recommendedName>
    <alternativeName>
        <fullName evidence="11">ATP synthase F1 sector subunit alpha</fullName>
    </alternativeName>
    <alternativeName>
        <fullName evidence="11">F-ATPase subunit alpha</fullName>
    </alternativeName>
</protein>
<proteinExistence type="inferred from homology"/>
<gene>
    <name evidence="11" type="primary">atpA</name>
    <name evidence="15" type="ORF">A2682_00975</name>
</gene>
<keyword evidence="9 11" id="KW-0139">CF(1)</keyword>
<dbReference type="STRING" id="1802363.A2682_00975"/>
<keyword evidence="6 11" id="KW-1278">Translocase</keyword>
<evidence type="ECO:0000313" key="16">
    <source>
        <dbReference type="Proteomes" id="UP000178690"/>
    </source>
</evidence>
<dbReference type="NCBIfam" id="TIGR00962">
    <property type="entry name" value="atpA"/>
    <property type="match status" value="1"/>
</dbReference>
<dbReference type="InterPro" id="IPR023366">
    <property type="entry name" value="ATP_synth_asu-like_sf"/>
</dbReference>
<keyword evidence="11" id="KW-0375">Hydrogen ion transport</keyword>
<feature type="site" description="Required for activity" evidence="11">
    <location>
        <position position="364"/>
    </location>
</feature>
<dbReference type="Pfam" id="PF00006">
    <property type="entry name" value="ATP-synt_ab"/>
    <property type="match status" value="1"/>
</dbReference>
<sequence length="504" mass="54692">METREILRQLKAEIEKTKLETSVQELGRVLSVRDGVVRISGLSSIGASELLTIRTSAGQEVSGLALSLDTSDVGVIAFRGWEEVREGDEAVGTGRVLSLPVGDAFLGRVVNPLGEPLDGKGVVRSNLRMPLERLAPGVIERKSVDTSLMTGIKAIDAMIPIGRGQRELVIGDRQTGKTAIVSDTIVNQKGTGVVCIYVAIGQKLSKVRRIVAELETRGAMEHTIVVVASASDPAALSYIAPYAGCAMGEAVMERGGDALVIYDDLTKHAWAYRQIALLLGRPPGREAYPGDVFYLHSRLLERAAKLSSERGGGSLTALPIIETQAGDVSAYIPTNVISITDGQIYLESELFYQGIRPALNVGLSVSRVGSAAQTKAMKKVAGRLRLELAQYRELATFAQFAQDLDEATRKQIERGKRLTELLKQPQWQPVPMAKQVAVLYAGGNGYLDDVAVEELKAWEEEFLAYLERQHESIFATITKTGDLDEATEANLKTAIDEFKKLRSS</sequence>
<comment type="function">
    <text evidence="11">Produces ATP from ADP in the presence of a proton gradient across the membrane. The alpha chain is a regulatory subunit.</text>
</comment>
<feature type="domain" description="ATP synthase alpha subunit C-terminal" evidence="13">
    <location>
        <begin position="373"/>
        <end position="498"/>
    </location>
</feature>
<dbReference type="FunFam" id="1.20.150.20:FF:000001">
    <property type="entry name" value="ATP synthase subunit alpha"/>
    <property type="match status" value="1"/>
</dbReference>
<dbReference type="InterPro" id="IPR027417">
    <property type="entry name" value="P-loop_NTPase"/>
</dbReference>
<keyword evidence="8 11" id="KW-0472">Membrane</keyword>
<evidence type="ECO:0000259" key="13">
    <source>
        <dbReference type="Pfam" id="PF00306"/>
    </source>
</evidence>
<dbReference type="NCBIfam" id="NF009884">
    <property type="entry name" value="PRK13343.1"/>
    <property type="match status" value="1"/>
</dbReference>
<evidence type="ECO:0000256" key="11">
    <source>
        <dbReference type="HAMAP-Rule" id="MF_01346"/>
    </source>
</evidence>
<keyword evidence="3 11" id="KW-0813">Transport</keyword>
<dbReference type="InterPro" id="IPR000793">
    <property type="entry name" value="ATP_synth_asu_C"/>
</dbReference>
<organism evidence="15 16">
    <name type="scientific">Terrybacteria sp. (strain RIFCSPHIGHO2_01_FULL_58_15)</name>
    <dbReference type="NCBI Taxonomy" id="1802363"/>
    <lineage>
        <taxon>Bacteria</taxon>
        <taxon>Candidatus Terryibacteriota</taxon>
    </lineage>
</organism>
<dbReference type="InterPro" id="IPR005294">
    <property type="entry name" value="ATP_synth_F1_asu"/>
</dbReference>
<comment type="subcellular location">
    <subcellularLocation>
        <location evidence="11">Cell membrane</location>
        <topology evidence="11">Peripheral membrane protein</topology>
    </subcellularLocation>
    <subcellularLocation>
        <location evidence="1">Membrane</location>
    </subcellularLocation>
</comment>
<keyword evidence="4 11" id="KW-0547">Nucleotide-binding</keyword>
<dbReference type="EMBL" id="MHST01000012">
    <property type="protein sequence ID" value="OHA49224.1"/>
    <property type="molecule type" value="Genomic_DNA"/>
</dbReference>
<dbReference type="EC" id="7.1.2.2" evidence="11"/>
<dbReference type="Gene3D" id="2.40.30.20">
    <property type="match status" value="1"/>
</dbReference>
<dbReference type="CDD" id="cd01132">
    <property type="entry name" value="F1-ATPase_alpha_CD"/>
    <property type="match status" value="1"/>
</dbReference>
<dbReference type="PROSITE" id="PS00152">
    <property type="entry name" value="ATPASE_ALPHA_BETA"/>
    <property type="match status" value="1"/>
</dbReference>
<dbReference type="GO" id="GO:0005524">
    <property type="term" value="F:ATP binding"/>
    <property type="evidence" value="ECO:0007669"/>
    <property type="project" value="UniProtKB-UniRule"/>
</dbReference>
<feature type="domain" description="ATPase F1/V1/A1 complex alpha/beta subunit nucleotide-binding" evidence="12">
    <location>
        <begin position="151"/>
        <end position="366"/>
    </location>
</feature>
<dbReference type="InterPro" id="IPR020003">
    <property type="entry name" value="ATPase_a/bsu_AS"/>
</dbReference>
<comment type="similarity">
    <text evidence="2 11">Belongs to the ATPase alpha/beta chains family.</text>
</comment>
<comment type="caution">
    <text evidence="15">The sequence shown here is derived from an EMBL/GenBank/DDBJ whole genome shotgun (WGS) entry which is preliminary data.</text>
</comment>